<feature type="non-terminal residue" evidence="1">
    <location>
        <position position="79"/>
    </location>
</feature>
<name>A0A7Y0SFI5_VIBPH</name>
<comment type="caution">
    <text evidence="1">The sequence shown here is derived from an EMBL/GenBank/DDBJ whole genome shotgun (WGS) entry which is preliminary data.</text>
</comment>
<evidence type="ECO:0000313" key="1">
    <source>
        <dbReference type="EMBL" id="NMU82587.1"/>
    </source>
</evidence>
<keyword evidence="1" id="KW-0378">Hydrolase</keyword>
<organism evidence="1 2">
    <name type="scientific">Vibrio parahaemolyticus</name>
    <dbReference type="NCBI Taxonomy" id="670"/>
    <lineage>
        <taxon>Bacteria</taxon>
        <taxon>Pseudomonadati</taxon>
        <taxon>Pseudomonadota</taxon>
        <taxon>Gammaproteobacteria</taxon>
        <taxon>Vibrionales</taxon>
        <taxon>Vibrionaceae</taxon>
        <taxon>Vibrio</taxon>
    </lineage>
</organism>
<dbReference type="Proteomes" id="UP000518904">
    <property type="component" value="Unassembled WGS sequence"/>
</dbReference>
<gene>
    <name evidence="1" type="ORF">HKB16_06785</name>
</gene>
<keyword evidence="1" id="KW-0067">ATP-binding</keyword>
<protein>
    <submittedName>
        <fullName evidence="1">ATP-dependent helicase</fullName>
    </submittedName>
</protein>
<sequence length="79" mass="9235">MYNAFKSSTIYYDQLSTLVLSQQLEKLHPTALSIYHLVKLYHEIKKSEASYYDIFGAHSKNMTFSEASLIIREIKDEEI</sequence>
<dbReference type="GO" id="GO:0004386">
    <property type="term" value="F:helicase activity"/>
    <property type="evidence" value="ECO:0007669"/>
    <property type="project" value="UniProtKB-KW"/>
</dbReference>
<keyword evidence="1" id="KW-0547">Nucleotide-binding</keyword>
<keyword evidence="1" id="KW-0347">Helicase</keyword>
<evidence type="ECO:0000313" key="2">
    <source>
        <dbReference type="Proteomes" id="UP000518904"/>
    </source>
</evidence>
<dbReference type="EMBL" id="JABCLB010000839">
    <property type="protein sequence ID" value="NMU82587.1"/>
    <property type="molecule type" value="Genomic_DNA"/>
</dbReference>
<dbReference type="AlphaFoldDB" id="A0A7Y0SFI5"/>
<proteinExistence type="predicted"/>
<reference evidence="1 2" key="1">
    <citation type="submission" date="2020-04" db="EMBL/GenBank/DDBJ databases">
        <title>Whole-genome sequencing of Vibrio spp. from China reveals different genetic environments of blaCTX-M-14 among diverse lineages.</title>
        <authorList>
            <person name="Zheng Z."/>
            <person name="Ye L."/>
            <person name="Chen S."/>
        </authorList>
    </citation>
    <scope>NUCLEOTIDE SEQUENCE [LARGE SCALE GENOMIC DNA]</scope>
    <source>
        <strain evidence="1 2">Vb0551</strain>
    </source>
</reference>
<accession>A0A7Y0SFI5</accession>